<keyword evidence="2" id="KW-1185">Reference proteome</keyword>
<dbReference type="NCBIfam" id="NF003814">
    <property type="entry name" value="PRK05406.1-3"/>
    <property type="match status" value="1"/>
</dbReference>
<comment type="caution">
    <text evidence="1">The sequence shown here is derived from an EMBL/GenBank/DDBJ whole genome shotgun (WGS) entry which is preliminary data.</text>
</comment>
<dbReference type="Proteomes" id="UP000317421">
    <property type="component" value="Unassembled WGS sequence"/>
</dbReference>
<dbReference type="SUPFAM" id="SSF88713">
    <property type="entry name" value="Glycoside hydrolase/deacetylase"/>
    <property type="match status" value="1"/>
</dbReference>
<protein>
    <submittedName>
        <fullName evidence="1">LamB/YcsF family protein</fullName>
    </submittedName>
</protein>
<dbReference type="OrthoDB" id="9773478at2"/>
<dbReference type="InterPro" id="IPR011330">
    <property type="entry name" value="Glyco_hydro/deAcase_b/a-brl"/>
</dbReference>
<dbReference type="PANTHER" id="PTHR30292:SF0">
    <property type="entry name" value="5-OXOPROLINASE SUBUNIT A"/>
    <property type="match status" value="1"/>
</dbReference>
<gene>
    <name evidence="1" type="ORF">Pla108_12470</name>
</gene>
<dbReference type="RefSeq" id="WP_146443981.1">
    <property type="nucleotide sequence ID" value="NZ_SJPR01000001.1"/>
</dbReference>
<dbReference type="PANTHER" id="PTHR30292">
    <property type="entry name" value="UNCHARACTERIZED PROTEIN YBGL-RELATED"/>
    <property type="match status" value="1"/>
</dbReference>
<reference evidence="1 2" key="1">
    <citation type="submission" date="2019-02" db="EMBL/GenBank/DDBJ databases">
        <title>Deep-cultivation of Planctomycetes and their phenomic and genomic characterization uncovers novel biology.</title>
        <authorList>
            <person name="Wiegand S."/>
            <person name="Jogler M."/>
            <person name="Boedeker C."/>
            <person name="Pinto D."/>
            <person name="Vollmers J."/>
            <person name="Rivas-Marin E."/>
            <person name="Kohn T."/>
            <person name="Peeters S.H."/>
            <person name="Heuer A."/>
            <person name="Rast P."/>
            <person name="Oberbeckmann S."/>
            <person name="Bunk B."/>
            <person name="Jeske O."/>
            <person name="Meyerdierks A."/>
            <person name="Storesund J.E."/>
            <person name="Kallscheuer N."/>
            <person name="Luecker S."/>
            <person name="Lage O.M."/>
            <person name="Pohl T."/>
            <person name="Merkel B.J."/>
            <person name="Hornburger P."/>
            <person name="Mueller R.-W."/>
            <person name="Bruemmer F."/>
            <person name="Labrenz M."/>
            <person name="Spormann A.M."/>
            <person name="Op Den Camp H."/>
            <person name="Overmann J."/>
            <person name="Amann R."/>
            <person name="Jetten M.S.M."/>
            <person name="Mascher T."/>
            <person name="Medema M.H."/>
            <person name="Devos D.P."/>
            <person name="Kaster A.-K."/>
            <person name="Ovreas L."/>
            <person name="Rohde M."/>
            <person name="Galperin M.Y."/>
            <person name="Jogler C."/>
        </authorList>
    </citation>
    <scope>NUCLEOTIDE SEQUENCE [LARGE SCALE GENOMIC DNA]</scope>
    <source>
        <strain evidence="1 2">Pla108</strain>
    </source>
</reference>
<dbReference type="GO" id="GO:0005975">
    <property type="term" value="P:carbohydrate metabolic process"/>
    <property type="evidence" value="ECO:0007669"/>
    <property type="project" value="InterPro"/>
</dbReference>
<evidence type="ECO:0000313" key="2">
    <source>
        <dbReference type="Proteomes" id="UP000317421"/>
    </source>
</evidence>
<name>A0A5C6ALE2_9BACT</name>
<dbReference type="Pfam" id="PF03746">
    <property type="entry name" value="LamB_YcsF"/>
    <property type="match status" value="1"/>
</dbReference>
<dbReference type="Gene3D" id="3.20.20.370">
    <property type="entry name" value="Glycoside hydrolase/deacetylase"/>
    <property type="match status" value="1"/>
</dbReference>
<proteinExistence type="predicted"/>
<dbReference type="EMBL" id="SJPR01000001">
    <property type="protein sequence ID" value="TWU00298.1"/>
    <property type="molecule type" value="Genomic_DNA"/>
</dbReference>
<dbReference type="CDD" id="cd10787">
    <property type="entry name" value="LamB_YcsF_like"/>
    <property type="match status" value="1"/>
</dbReference>
<sequence length="248" mass="25687">MPTIDLNADVGEGAGNDAELIPLVTSANIACGGHAGDALTMAAAVRWAIDHGVAIGAHPGHEDREHFGRQEIAITPDALRRLLFAQVDRLHSVAAGLGGEVRYVKLHGALYHQTGRDAALAAAVVAFVHDYHTPLALLGQAGTALQEAADRADVAYFAEAFADRAYLDDGTLAPRSLPGAMLASESAVVAQAGRLARDGVAVSMSGKEIAIRCDSLCLHGDGANAVELTRAVRAALEAEGITLRAFSV</sequence>
<dbReference type="NCBIfam" id="NF003816">
    <property type="entry name" value="PRK05406.1-5"/>
    <property type="match status" value="1"/>
</dbReference>
<dbReference type="AlphaFoldDB" id="A0A5C6ALE2"/>
<accession>A0A5C6ALE2</accession>
<evidence type="ECO:0000313" key="1">
    <source>
        <dbReference type="EMBL" id="TWU00298.1"/>
    </source>
</evidence>
<organism evidence="1 2">
    <name type="scientific">Botrimarina colliarenosi</name>
    <dbReference type="NCBI Taxonomy" id="2528001"/>
    <lineage>
        <taxon>Bacteria</taxon>
        <taxon>Pseudomonadati</taxon>
        <taxon>Planctomycetota</taxon>
        <taxon>Planctomycetia</taxon>
        <taxon>Pirellulales</taxon>
        <taxon>Lacipirellulaceae</taxon>
        <taxon>Botrimarina</taxon>
    </lineage>
</organism>
<dbReference type="InterPro" id="IPR005501">
    <property type="entry name" value="LamB/YcsF/PxpA-like"/>
</dbReference>